<evidence type="ECO:0000313" key="1">
    <source>
        <dbReference type="EMBL" id="AHA75649.1"/>
    </source>
</evidence>
<keyword evidence="1" id="KW-0614">Plasmid</keyword>
<dbReference type="EMBL" id="CP005940">
    <property type="protein sequence ID" value="AHA75824.1"/>
    <property type="molecule type" value="Genomic_DNA"/>
</dbReference>
<dbReference type="PANTHER" id="PTHR41317">
    <property type="entry name" value="PD-(D_E)XK NUCLEASE FAMILY TRANSPOSASE"/>
    <property type="match status" value="1"/>
</dbReference>
<dbReference type="AlphaFoldDB" id="A0A9W3PJR3"/>
<name>A0A9W3PJR3_BACTU</name>
<dbReference type="KEGG" id="bthu:YBT1518_31765"/>
<dbReference type="NCBIfam" id="TIGR01784">
    <property type="entry name" value="T_den_put_tspse"/>
    <property type="match status" value="1"/>
</dbReference>
<organism evidence="1 3">
    <name type="scientific">Bacillus thuringiensis YBT-1518</name>
    <dbReference type="NCBI Taxonomy" id="529122"/>
    <lineage>
        <taxon>Bacteria</taxon>
        <taxon>Bacillati</taxon>
        <taxon>Bacillota</taxon>
        <taxon>Bacilli</taxon>
        <taxon>Bacillales</taxon>
        <taxon>Bacillaceae</taxon>
        <taxon>Bacillus</taxon>
        <taxon>Bacillus cereus group</taxon>
    </lineage>
</organism>
<dbReference type="InterPro" id="IPR010106">
    <property type="entry name" value="RpnA"/>
</dbReference>
<gene>
    <name evidence="2" type="ORF">YBT1518_31765</name>
    <name evidence="1" type="ORF">YBT1518_33137</name>
</gene>
<evidence type="ECO:0000313" key="3">
    <source>
        <dbReference type="Proteomes" id="UP000018566"/>
    </source>
</evidence>
<geneLocation type="plasmid" evidence="1 3">
    <name>pBMB0232</name>
</geneLocation>
<dbReference type="Proteomes" id="UP000018566">
    <property type="component" value="Plasmid pBMB0233"/>
</dbReference>
<accession>A0A9W3PJR3</accession>
<dbReference type="PANTHER" id="PTHR41317:SF1">
    <property type="entry name" value="PD-(D_E)XK NUCLEASE FAMILY TRANSPOSASE"/>
    <property type="match status" value="1"/>
</dbReference>
<geneLocation type="plasmid" evidence="2 3">
    <name>pBMB0233</name>
</geneLocation>
<dbReference type="KEGG" id="bthu:YBT1518_33137"/>
<dbReference type="EMBL" id="CP005939">
    <property type="protein sequence ID" value="AHA75649.1"/>
    <property type="molecule type" value="Genomic_DNA"/>
</dbReference>
<sequence>MGERKTPVQPTISEFAFLNAMLQNSLESPIVSLQLEDPHLHREHEEDKLSILDISATLDTETKVNIEIQLNNTHDMIKRSLYYWGRLYTSQLQKGMPYSFLHKTITINLLNFVMFPKYEGFHTTGVLWNQQQQKVLSRNIEVYIVEIPKLMQQWWNEQVNPWKDSFVRWLLLLPANEDEQLTQTLEDIAMNKWERMSQDSSFRQAYEARKKALMDEAAKFAHARNEGIQEGKIQMIKGMHELGVPIETIAKASKLSIEEVELILKGNS</sequence>
<protein>
    <submittedName>
        <fullName evidence="1">Chromosome segregation ATPase</fullName>
    </submittedName>
</protein>
<dbReference type="Pfam" id="PF12784">
    <property type="entry name" value="PDDEXK_2"/>
    <property type="match status" value="1"/>
</dbReference>
<proteinExistence type="predicted"/>
<dbReference type="Proteomes" id="UP000018566">
    <property type="component" value="Plasmid pBMB0232"/>
</dbReference>
<reference evidence="1 3" key="1">
    <citation type="submission" date="2013-05" db="EMBL/GenBank/DDBJ databases">
        <title>Complete genome sequence of Bacillus thuringiensis YBT-1518, a typical strain with high toxicity to nematode.</title>
        <authorList>
            <person name="Wang P."/>
            <person name="Zhang C."/>
            <person name="Guo M."/>
            <person name="Guo S."/>
            <person name="Zhu Y."/>
            <person name="Zheng J."/>
            <person name="Zhu L."/>
            <person name="Ruan L."/>
            <person name="Peng D."/>
            <person name="Sun M."/>
        </authorList>
    </citation>
    <scope>NUCLEOTIDE SEQUENCE [LARGE SCALE GENOMIC DNA]</scope>
    <source>
        <strain evidence="1 3">YBT-1518</strain>
        <plasmid evidence="1 3">pBMB0232</plasmid>
        <plasmid evidence="2 3">pBMB0233</plasmid>
    </source>
</reference>
<evidence type="ECO:0000313" key="2">
    <source>
        <dbReference type="EMBL" id="AHA75824.1"/>
    </source>
</evidence>